<dbReference type="PANTHER" id="PTHR37305">
    <property type="entry name" value="INTEGRAL MEMBRANE PROTEIN-RELATED"/>
    <property type="match status" value="1"/>
</dbReference>
<feature type="transmembrane region" description="Helical" evidence="1">
    <location>
        <begin position="265"/>
        <end position="286"/>
    </location>
</feature>
<organism evidence="2 3">
    <name type="scientific">Agromyces humatus</name>
    <dbReference type="NCBI Taxonomy" id="279573"/>
    <lineage>
        <taxon>Bacteria</taxon>
        <taxon>Bacillati</taxon>
        <taxon>Actinomycetota</taxon>
        <taxon>Actinomycetes</taxon>
        <taxon>Micrococcales</taxon>
        <taxon>Microbacteriaceae</taxon>
        <taxon>Agromyces</taxon>
    </lineage>
</organism>
<dbReference type="RefSeq" id="WP_232498509.1">
    <property type="nucleotide sequence ID" value="NZ_BAAANH010000001.1"/>
</dbReference>
<keyword evidence="1" id="KW-1133">Transmembrane helix</keyword>
<name>A0ABN2KBR4_9MICO</name>
<dbReference type="PANTHER" id="PTHR37305:SF1">
    <property type="entry name" value="MEMBRANE PROTEIN"/>
    <property type="match status" value="1"/>
</dbReference>
<dbReference type="Proteomes" id="UP001500506">
    <property type="component" value="Unassembled WGS sequence"/>
</dbReference>
<dbReference type="Pfam" id="PF12679">
    <property type="entry name" value="ABC2_membrane_2"/>
    <property type="match status" value="1"/>
</dbReference>
<comment type="caution">
    <text evidence="2">The sequence shown here is derived from an EMBL/GenBank/DDBJ whole genome shotgun (WGS) entry which is preliminary data.</text>
</comment>
<sequence>MTTATMPQEITPVARDLGFAGIIRSEWIKLRSVRSTWWSLAILLALTVGLGAQVSSSLSFQGVAGVPTQDAVQDLAVYAVMVSTDFGALIVGVLGVIVIAGEYGTGMIRSTLTAVPMRVPVLFAKALVLAAAIFVVSAVAFAVTVPISVGLLAGNGVAVRLDDPQYWLALLGGTGYLVLVGLIAFSIGAVLRNTAGGIAVALALLLAAPVALGLVLGLTPSTWLETVSTLLPSLAGTVLYSYPTTQSWVNLSTVTADDGWLTEPWQGALVLIVWVVVLFTAAAVLLRRRDA</sequence>
<dbReference type="EMBL" id="BAAANH010000001">
    <property type="protein sequence ID" value="GAA1752568.1"/>
    <property type="molecule type" value="Genomic_DNA"/>
</dbReference>
<feature type="transmembrane region" description="Helical" evidence="1">
    <location>
        <begin position="37"/>
        <end position="55"/>
    </location>
</feature>
<feature type="transmembrane region" description="Helical" evidence="1">
    <location>
        <begin position="75"/>
        <end position="101"/>
    </location>
</feature>
<evidence type="ECO:0000256" key="1">
    <source>
        <dbReference type="SAM" id="Phobius"/>
    </source>
</evidence>
<protein>
    <submittedName>
        <fullName evidence="2">ABC transporter permease</fullName>
    </submittedName>
</protein>
<evidence type="ECO:0000313" key="2">
    <source>
        <dbReference type="EMBL" id="GAA1752568.1"/>
    </source>
</evidence>
<reference evidence="2 3" key="1">
    <citation type="journal article" date="2019" name="Int. J. Syst. Evol. Microbiol.">
        <title>The Global Catalogue of Microorganisms (GCM) 10K type strain sequencing project: providing services to taxonomists for standard genome sequencing and annotation.</title>
        <authorList>
            <consortium name="The Broad Institute Genomics Platform"/>
            <consortium name="The Broad Institute Genome Sequencing Center for Infectious Disease"/>
            <person name="Wu L."/>
            <person name="Ma J."/>
        </authorList>
    </citation>
    <scope>NUCLEOTIDE SEQUENCE [LARGE SCALE GENOMIC DNA]</scope>
    <source>
        <strain evidence="2 3">JCM 14319</strain>
    </source>
</reference>
<feature type="transmembrane region" description="Helical" evidence="1">
    <location>
        <begin position="122"/>
        <end position="147"/>
    </location>
</feature>
<feature type="transmembrane region" description="Helical" evidence="1">
    <location>
        <begin position="198"/>
        <end position="218"/>
    </location>
</feature>
<proteinExistence type="predicted"/>
<gene>
    <name evidence="2" type="ORF">GCM10009747_07830</name>
</gene>
<evidence type="ECO:0000313" key="3">
    <source>
        <dbReference type="Proteomes" id="UP001500506"/>
    </source>
</evidence>
<keyword evidence="3" id="KW-1185">Reference proteome</keyword>
<feature type="transmembrane region" description="Helical" evidence="1">
    <location>
        <begin position="167"/>
        <end position="191"/>
    </location>
</feature>
<accession>A0ABN2KBR4</accession>
<keyword evidence="1" id="KW-0472">Membrane</keyword>
<keyword evidence="1" id="KW-0812">Transmembrane</keyword>